<accession>A0ABU4U4N7</accession>
<organism evidence="2 3">
    <name type="scientific">Lentzea kristufekii</name>
    <dbReference type="NCBI Taxonomy" id="3095430"/>
    <lineage>
        <taxon>Bacteria</taxon>
        <taxon>Bacillati</taxon>
        <taxon>Actinomycetota</taxon>
        <taxon>Actinomycetes</taxon>
        <taxon>Pseudonocardiales</taxon>
        <taxon>Pseudonocardiaceae</taxon>
        <taxon>Lentzea</taxon>
    </lineage>
</organism>
<evidence type="ECO:0000313" key="2">
    <source>
        <dbReference type="EMBL" id="MDX8055427.1"/>
    </source>
</evidence>
<evidence type="ECO:0000313" key="3">
    <source>
        <dbReference type="Proteomes" id="UP001271792"/>
    </source>
</evidence>
<evidence type="ECO:0000259" key="1">
    <source>
        <dbReference type="Pfam" id="PF22557"/>
    </source>
</evidence>
<protein>
    <recommendedName>
        <fullName evidence="1">Dual OB-containing domain-containing protein</fullName>
    </recommendedName>
</protein>
<comment type="caution">
    <text evidence="2">The sequence shown here is derived from an EMBL/GenBank/DDBJ whole genome shotgun (WGS) entry which is preliminary data.</text>
</comment>
<dbReference type="Pfam" id="PF22557">
    <property type="entry name" value="DuOB"/>
    <property type="match status" value="1"/>
</dbReference>
<dbReference type="InterPro" id="IPR054335">
    <property type="entry name" value="DuOB_dom"/>
</dbReference>
<dbReference type="Proteomes" id="UP001271792">
    <property type="component" value="Unassembled WGS sequence"/>
</dbReference>
<keyword evidence="3" id="KW-1185">Reference proteome</keyword>
<dbReference type="RefSeq" id="WP_319989161.1">
    <property type="nucleotide sequence ID" value="NZ_JAXAVV010000028.1"/>
</dbReference>
<sequence length="225" mass="25630">MKKTVVCLANSYKKSNRCIAGIEILAPGAYRWIRPVGDREGKGVSDWEMVLADGTVPRLFDVVEIDLIEHRPEGHQRENYLLNPKAMWQRIGQYPWRLVDGLPMSEEPLWPKGHGTDSGGLNCRISEETAKSQLDSLRLIYSRLVVEVAPAYTPHWAPKVWAEFRHAGQDYRLKVTDPVALSRFRRRGTGRYRLGDSLLTISLTEKYDDDHSYKIVAGIAERSPV</sequence>
<name>A0ABU4U4N7_9PSEU</name>
<dbReference type="EMBL" id="JAXAVV010000028">
    <property type="protein sequence ID" value="MDX8055427.1"/>
    <property type="molecule type" value="Genomic_DNA"/>
</dbReference>
<feature type="domain" description="Dual OB-containing" evidence="1">
    <location>
        <begin position="3"/>
        <end position="219"/>
    </location>
</feature>
<proteinExistence type="predicted"/>
<reference evidence="2 3" key="1">
    <citation type="submission" date="2023-11" db="EMBL/GenBank/DDBJ databases">
        <title>Lentzea sokolovensis, sp. nov., Lentzea kristufkii, sp. nov., and Lentzea miocenensis, sp. nov., rare actinobacteria from Sokolov Coal Basin, Miocene lacustrine sediment, Czech Republic.</title>
        <authorList>
            <person name="Lara A."/>
            <person name="Kotroba L."/>
            <person name="Nouioui I."/>
            <person name="Neumann-Schaal M."/>
            <person name="Mast Y."/>
            <person name="Chronakova A."/>
        </authorList>
    </citation>
    <scope>NUCLEOTIDE SEQUENCE [LARGE SCALE GENOMIC DNA]</scope>
    <source>
        <strain evidence="2 3">BCCO 10_0798</strain>
    </source>
</reference>
<gene>
    <name evidence="2" type="ORF">SK571_39145</name>
</gene>